<feature type="region of interest" description="Disordered" evidence="3">
    <location>
        <begin position="2223"/>
        <end position="2245"/>
    </location>
</feature>
<feature type="compositionally biased region" description="Basic and acidic residues" evidence="3">
    <location>
        <begin position="23"/>
        <end position="32"/>
    </location>
</feature>
<accession>A0AAV2RDE5</accession>
<reference evidence="4 5" key="1">
    <citation type="submission" date="2024-05" db="EMBL/GenBank/DDBJ databases">
        <authorList>
            <person name="Wallberg A."/>
        </authorList>
    </citation>
    <scope>NUCLEOTIDE SEQUENCE [LARGE SCALE GENOMIC DNA]</scope>
</reference>
<feature type="compositionally biased region" description="Basic and acidic residues" evidence="3">
    <location>
        <begin position="186"/>
        <end position="201"/>
    </location>
</feature>
<comment type="caution">
    <text evidence="4">The sequence shown here is derived from an EMBL/GenBank/DDBJ whole genome shotgun (WGS) entry which is preliminary data.</text>
</comment>
<dbReference type="Gene3D" id="1.25.40.20">
    <property type="entry name" value="Ankyrin repeat-containing domain"/>
    <property type="match status" value="1"/>
</dbReference>
<feature type="region of interest" description="Disordered" evidence="3">
    <location>
        <begin position="1232"/>
        <end position="1653"/>
    </location>
</feature>
<feature type="compositionally biased region" description="Polar residues" evidence="3">
    <location>
        <begin position="1142"/>
        <end position="1151"/>
    </location>
</feature>
<dbReference type="PROSITE" id="PS50297">
    <property type="entry name" value="ANK_REP_REGION"/>
    <property type="match status" value="2"/>
</dbReference>
<feature type="region of interest" description="Disordered" evidence="3">
    <location>
        <begin position="2347"/>
        <end position="2382"/>
    </location>
</feature>
<feature type="compositionally biased region" description="Low complexity" evidence="3">
    <location>
        <begin position="1446"/>
        <end position="1486"/>
    </location>
</feature>
<dbReference type="Gene3D" id="3.10.260.40">
    <property type="entry name" value="BCL-6 corepressor, PCGF1 binding domain"/>
    <property type="match status" value="1"/>
</dbReference>
<feature type="compositionally biased region" description="Polar residues" evidence="3">
    <location>
        <begin position="1041"/>
        <end position="1053"/>
    </location>
</feature>
<feature type="compositionally biased region" description="Polar residues" evidence="3">
    <location>
        <begin position="2643"/>
        <end position="2656"/>
    </location>
</feature>
<feature type="region of interest" description="Disordered" evidence="3">
    <location>
        <begin position="843"/>
        <end position="862"/>
    </location>
</feature>
<feature type="compositionally biased region" description="Polar residues" evidence="3">
    <location>
        <begin position="139"/>
        <end position="157"/>
    </location>
</feature>
<feature type="compositionally biased region" description="Low complexity" evidence="3">
    <location>
        <begin position="1289"/>
        <end position="1328"/>
    </location>
</feature>
<dbReference type="InterPro" id="IPR002110">
    <property type="entry name" value="Ankyrin_rpt"/>
</dbReference>
<dbReference type="GO" id="GO:0003714">
    <property type="term" value="F:transcription corepressor activity"/>
    <property type="evidence" value="ECO:0007669"/>
    <property type="project" value="TreeGrafter"/>
</dbReference>
<feature type="compositionally biased region" description="Polar residues" evidence="3">
    <location>
        <begin position="1490"/>
        <end position="1499"/>
    </location>
</feature>
<dbReference type="EMBL" id="CAXKWB010019383">
    <property type="protein sequence ID" value="CAL4121851.1"/>
    <property type="molecule type" value="Genomic_DNA"/>
</dbReference>
<feature type="compositionally biased region" description="Acidic residues" evidence="3">
    <location>
        <begin position="2071"/>
        <end position="2082"/>
    </location>
</feature>
<keyword evidence="5" id="KW-1185">Reference proteome</keyword>
<feature type="compositionally biased region" description="Basic and acidic residues" evidence="3">
    <location>
        <begin position="2223"/>
        <end position="2235"/>
    </location>
</feature>
<feature type="repeat" description="ANK" evidence="2">
    <location>
        <begin position="2824"/>
        <end position="2856"/>
    </location>
</feature>
<feature type="region of interest" description="Disordered" evidence="3">
    <location>
        <begin position="649"/>
        <end position="675"/>
    </location>
</feature>
<feature type="region of interest" description="Disordered" evidence="3">
    <location>
        <begin position="1847"/>
        <end position="2205"/>
    </location>
</feature>
<feature type="compositionally biased region" description="Polar residues" evidence="3">
    <location>
        <begin position="456"/>
        <end position="470"/>
    </location>
</feature>
<feature type="compositionally biased region" description="Low complexity" evidence="3">
    <location>
        <begin position="1185"/>
        <end position="1200"/>
    </location>
</feature>
<feature type="compositionally biased region" description="Low complexity" evidence="3">
    <location>
        <begin position="1241"/>
        <end position="1261"/>
    </location>
</feature>
<feature type="region of interest" description="Disordered" evidence="3">
    <location>
        <begin position="1"/>
        <end position="109"/>
    </location>
</feature>
<sequence length="3156" mass="349364">MESSFLGNTRPFFQGLPSPTDRGGYEARHQNERSSNAPPSSTPATPTLPHAHSQQYQSYPAVATSSQPHIHNRSMTPATPYTATYSDPSLLNPHRHNTRPPDLSPDPHRTAKSYSHYPIGERVTAYSSAGVGAHLYNSQPSTAITSRGDTRTYSSAPSGIDSKHLYSTPSSTTIDSRPHSNLYVDPRIHMDPRYQPKHPDSRLNNPRPETIKLETRPPDPWAPYPKHQYAADPMVAYSSKNLYGYEGKPSFATISSSVQTPTNVTGSKEALYLGRRQDIIPKNVHNMYKITHDNLVNGSRDAVYPNGSQKCDNKYTSDSRYITEQYSDNRHTNSIKQQPLDFRSSEAQNSNSEHILDGRHSAEARSLTTSHSLENENRPLEDSVLDLSVKTVKQIPDSTAPDNEKATPPVALDKNSSQPDSFRRPSTSDSVTPPFRPRDASPGHVDIYRSAYPSHHSLSGTSITGVQRSTPPVAPQAAHSSHPLGSPQAQHPQATPPHHVAHTTQPRTTPPIHPRSATPNQIRTTPPTHAPSPHGINGSASPLLPGSPSPRSTSMLPPAKRPGDPIYLEQYSKYARLNNTSPIRPSVMSPPASLPSPQDKHMLMLKREFQSDPNRGLHLLAAASIKTEQDQYIAENLEKSMSLERSRDPYFGMRDTSYSRSPSVERNDIRSTSRDSSLERNISSMIKRESLSENEILLQRRDTLHGLDSRGVSVEKRSNIPVTSTDPKYLYRHSPYGPHSGWMTAPDPTTINSLPHERQKYQASQHLIQQHPTGFHHSSPSAAPVTVPSNISSSPSTYPYHVERKPQSPRSAPPPLSSPRASSHQSSYSQAAESRLPTHTLSYSHSGATQAHSVQVSHHHTTVAKMHQQAYVSSGSRISPITSTVSPSSSMSGPSQPQVYPHPYSYPEAQHYQHLQQKHDPHLHHKHPLHQEKHYHQQTSSIQHHQKQVEDRGLNYGKHNKTSVPQASPQTSSAAPGQPISHHSYPYLHQQHSDSHHPSYSTTKPHPSPHPMTSAHPDTRPSHPGASLAYASAGSVHPGTGSAQPGTSSTHPSTGAMRQVSGTTHPNTGSPHSSVRAAHPGTSSAHADVRTSQPAASTPHHSTDSAHPGTGRAHPGVTAAHPGTGSAHAGTGSMHPGLTSMHPATSSVQSISGSAHHGAASAQSGQNSSHPSAVSASTQPGAGSAHPGTGSTHPGTGSAHLVTGSAQPGESSRHPNTVSIHPDIGLVHIKSEFGYTGGSSGRHSTGPGPPGSSSTDSGSSTVLLAASHHNNMVPHGHHYSQHRGSSYLAAPQRSPASSASHPSQSHQPSISQSSYASTYPYTSTGGTSDPRASTGPHMMTHSANQPSIPGQMPVRSPHSNHPRYTVASHPNPIQTSPARSYSGHPHPHRAHSVIPPGHPAAHSGVPSSYPKPHSHPQHSLHSYGHPRYTSPHAPGSTHPQAPPQSHPHTQQPPAHTPTHGPPHTTSHVPARTPPHSQHHAPPSSVHMTHPSGTVQSLQPPSHPEHLHYPSQKTGNPNPAYSSNHPLHNTHISHTSHSSPYAKLPMSSPSSRAPSSYSQPGVPYQYPRMPPSKSGQSPQYHGYPTYPHPHQQHHPHLTPYSERSTGPPSIDTDPSRIKTKGEQKAFDPRNGRQWNIGPWHSGPHGSGAPFGPYPATTNVLTSPITSTHKTSYINAYDPEKALNIKQEVLSQEELAKPGETSQSSNKSLEPGKAALAHKLQKKLNRTDSGDIHLQQKLNDEKQEIKDDKKELKEDKWDFSFDKLMDDLASNSQNCVSRKSKTLAKRYEQKIQIQHAIENDLILPAVQPIIEESDSEPEAPVKFRGKFKSIKDKAVERLILTYASHSDDSATEMIPDDDASDFEAELEREIRAERKRGKRGQDKKFKSVGSGSDKGRRGNAKNKLKHGKNKENKPNNKQDSDFSPSVSSGSDSSSSDDDGSDSEDSDLEEVLTSRGRKNKFEREEITNKKKVKGRRPKWQTDSSESEDYTPKRKGKKSKKDLSDEDSYQPSKKNKRLPKVDTSDSEEEMKPKRRKRKEKLDSDYEEEFEFLSKGKKKSSPAKLNKKGRRKDDSNESESDDSSVSEDDSKTLVIGKRRLKTNKIESSIDSEEELMSKKSKSGKSRLKSEKYNTHSGNEAKHKKKSKQGKSKHSDSSSESEEYEKIENKIKLKKRNKFNKIGSDADSDAVTSKKGKKNRKYIDTESDMDTETKARIKEVSKNIDRMLGKKMESETEKEDEKIIEDDLIDENAHKEPDSVLKKIEKLKKKEQGREDVQEMKLWMEEMSHEMERQLKPFQDMSDIRHYYKKPQFGNGSDFPQGWESEVKSYKENIARIPKILCMAVPFSASLNSISNKNNSKKSRDRDTVKDSSSNKGSSPAKNTRSNAKGIIKTSMALADGENVIVAARPEISSVMQRFFEKVLSDNALDSKIYSRKSPLSPFSSYLTRSPTGLTPSPSVAPSMLASDDSDLDSLASIRMNRPASDSVPISRKRSIANSLMKKLQQKYNNKKFNTQWLNKPRSILEASNKPQLLPTPGMPTTEKDLEEMDPSQLKLATFFRKETVINYRDNFEVVVTKNGINEFSPTLFQSRTRKKTKENEDAATITAVFGHDIPKHIVQKRKQEIQKTKKKDIKKLFNKKLDIGKRTSSPIGITSRSSTPGDSNILDDDEDDDSEIASEISQSVLRMITLVPPSSKEKKVRRKLRKFRSGFDYIRKAKKKKPDEDPTPIKRKLAVRKHVLWPEQSRDVAGEVRTWVVNKGLGETVLHKAARLQYHDVVIYCVENPMDFDINVRDNAGYTPLHEACNRGHLDIAQILCAHGAAVNAPGYGGMRPLHEAVENGHGELARLLLSFGADPALTTYAGQTVAALAEESHCKPLIEGYLADLKGTKGEMWHFSGPTGFLDLPEQGFNIFCKIPRSLFDFRRRHLMRCAQRRRRQIRNTQCNIEIKIKEEKIDDKDDKDDSVSTNKTIDKELEKGKEETKLVYIKQEVIEKDNIEESVDKEIPVKITLSDVDKNENEGITTENQSKVDVKDEKPNVISHKKEIEKEEESEDEIDFMSFTFECSQVPLPEIYHVYGKTYKYLLMKELLVYLDFKTRDELIIAAGNIETIELASERFMRLAHGCVMGSCSRSLVNSDTSVELVKLTSEVEKLLDVELVKL</sequence>
<feature type="compositionally biased region" description="Low complexity" evidence="3">
    <location>
        <begin position="34"/>
        <end position="53"/>
    </location>
</feature>
<feature type="compositionally biased region" description="Basic and acidic residues" evidence="3">
    <location>
        <begin position="1907"/>
        <end position="1918"/>
    </location>
</feature>
<feature type="compositionally biased region" description="Basic residues" evidence="3">
    <location>
        <begin position="1966"/>
        <end position="1975"/>
    </location>
</feature>
<feature type="compositionally biased region" description="Low complexity" evidence="3">
    <location>
        <begin position="818"/>
        <end position="834"/>
    </location>
</feature>
<feature type="compositionally biased region" description="Polar residues" evidence="3">
    <location>
        <begin position="165"/>
        <end position="175"/>
    </location>
</feature>
<feature type="region of interest" description="Disordered" evidence="3">
    <location>
        <begin position="2643"/>
        <end position="2667"/>
    </location>
</feature>
<evidence type="ECO:0000313" key="5">
    <source>
        <dbReference type="Proteomes" id="UP001497623"/>
    </source>
</evidence>
<feature type="compositionally biased region" description="Polar residues" evidence="3">
    <location>
        <begin position="1060"/>
        <end position="1073"/>
    </location>
</feature>
<gene>
    <name evidence="4" type="ORF">MNOR_LOCUS22713</name>
</gene>
<feature type="compositionally biased region" description="Polar residues" evidence="3">
    <location>
        <begin position="2365"/>
        <end position="2381"/>
    </location>
</feature>
<feature type="compositionally biased region" description="Polar residues" evidence="3">
    <location>
        <begin position="414"/>
        <end position="431"/>
    </location>
</feature>
<feature type="compositionally biased region" description="Acidic residues" evidence="3">
    <location>
        <begin position="1852"/>
        <end position="1862"/>
    </location>
</feature>
<dbReference type="PANTHER" id="PTHR24117:SF9">
    <property type="entry name" value="BCL-6 COREPRESSOR PCGF1 BINDING DOMAIN-CONTAINING PROTEIN"/>
    <property type="match status" value="1"/>
</dbReference>
<feature type="compositionally biased region" description="Low complexity" evidence="3">
    <location>
        <begin position="1577"/>
        <end position="1588"/>
    </location>
</feature>
<dbReference type="PANTHER" id="PTHR24117">
    <property type="entry name" value="AGAP007537-PB"/>
    <property type="match status" value="1"/>
</dbReference>
<protein>
    <submittedName>
        <fullName evidence="4">Uncharacterized protein</fullName>
    </submittedName>
</protein>
<name>A0AAV2RDE5_MEGNR</name>
<feature type="compositionally biased region" description="Basic residues" evidence="3">
    <location>
        <begin position="2136"/>
        <end position="2146"/>
    </location>
</feature>
<dbReference type="Proteomes" id="UP001497623">
    <property type="component" value="Unassembled WGS sequence"/>
</dbReference>
<feature type="compositionally biased region" description="Low complexity" evidence="3">
    <location>
        <begin position="538"/>
        <end position="554"/>
    </location>
</feature>
<feature type="compositionally biased region" description="Basic residues" evidence="3">
    <location>
        <begin position="1895"/>
        <end position="1906"/>
    </location>
</feature>
<feature type="compositionally biased region" description="Basic residues" evidence="3">
    <location>
        <begin position="2050"/>
        <end position="2065"/>
    </location>
</feature>
<dbReference type="SMART" id="SM00248">
    <property type="entry name" value="ANK"/>
    <property type="match status" value="3"/>
</dbReference>
<evidence type="ECO:0000313" key="4">
    <source>
        <dbReference type="EMBL" id="CAL4121851.1"/>
    </source>
</evidence>
<feature type="region of interest" description="Disordered" evidence="3">
    <location>
        <begin position="870"/>
        <end position="1220"/>
    </location>
</feature>
<feature type="compositionally biased region" description="Low complexity" evidence="3">
    <location>
        <begin position="778"/>
        <end position="789"/>
    </location>
</feature>
<feature type="compositionally biased region" description="Low complexity" evidence="3">
    <location>
        <begin position="1152"/>
        <end position="1169"/>
    </location>
</feature>
<dbReference type="PROSITE" id="PS50088">
    <property type="entry name" value="ANK_REPEAT"/>
    <property type="match status" value="2"/>
</dbReference>
<feature type="repeat" description="ANK" evidence="2">
    <location>
        <begin position="2791"/>
        <end position="2823"/>
    </location>
</feature>
<feature type="compositionally biased region" description="Acidic residues" evidence="3">
    <location>
        <begin position="1932"/>
        <end position="1947"/>
    </location>
</feature>
<feature type="compositionally biased region" description="Polar residues" evidence="3">
    <location>
        <begin position="54"/>
        <end position="89"/>
    </location>
</feature>
<dbReference type="InterPro" id="IPR038227">
    <property type="entry name" value="PUFD_som_sf"/>
</dbReference>
<feature type="region of interest" description="Disordered" evidence="3">
    <location>
        <begin position="2523"/>
        <end position="2542"/>
    </location>
</feature>
<feature type="compositionally biased region" description="Low complexity" evidence="3">
    <location>
        <begin position="1528"/>
        <end position="1559"/>
    </location>
</feature>
<feature type="region of interest" description="Disordered" evidence="3">
    <location>
        <begin position="139"/>
        <end position="225"/>
    </location>
</feature>
<comment type="similarity">
    <text evidence="1">Belongs to the BCOR family.</text>
</comment>
<feature type="compositionally biased region" description="Polar residues" evidence="3">
    <location>
        <begin position="1170"/>
        <end position="1181"/>
    </location>
</feature>
<feature type="compositionally biased region" description="Basic and acidic residues" evidence="3">
    <location>
        <begin position="1612"/>
        <end position="1629"/>
    </location>
</feature>
<feature type="region of interest" description="Disordered" evidence="3">
    <location>
        <begin position="772"/>
        <end position="836"/>
    </location>
</feature>
<dbReference type="GO" id="GO:0000122">
    <property type="term" value="P:negative regulation of transcription by RNA polymerase II"/>
    <property type="evidence" value="ECO:0007669"/>
    <property type="project" value="TreeGrafter"/>
</dbReference>
<dbReference type="Pfam" id="PF12796">
    <property type="entry name" value="Ank_2"/>
    <property type="match status" value="1"/>
</dbReference>
<organism evidence="4 5">
    <name type="scientific">Meganyctiphanes norvegica</name>
    <name type="common">Northern krill</name>
    <name type="synonym">Thysanopoda norvegica</name>
    <dbReference type="NCBI Taxonomy" id="48144"/>
    <lineage>
        <taxon>Eukaryota</taxon>
        <taxon>Metazoa</taxon>
        <taxon>Ecdysozoa</taxon>
        <taxon>Arthropoda</taxon>
        <taxon>Crustacea</taxon>
        <taxon>Multicrustacea</taxon>
        <taxon>Malacostraca</taxon>
        <taxon>Eumalacostraca</taxon>
        <taxon>Eucarida</taxon>
        <taxon>Euphausiacea</taxon>
        <taxon>Euphausiidae</taxon>
        <taxon>Meganyctiphanes</taxon>
    </lineage>
</organism>
<feature type="region of interest" description="Disordered" evidence="3">
    <location>
        <begin position="340"/>
        <end position="565"/>
    </location>
</feature>
<feature type="compositionally biased region" description="Polar residues" evidence="3">
    <location>
        <begin position="517"/>
        <end position="527"/>
    </location>
</feature>
<keyword evidence="2" id="KW-0040">ANK repeat</keyword>
<dbReference type="SUPFAM" id="SSF48403">
    <property type="entry name" value="Ankyrin repeat"/>
    <property type="match status" value="1"/>
</dbReference>
<evidence type="ECO:0000256" key="3">
    <source>
        <dbReference type="SAM" id="MobiDB-lite"/>
    </source>
</evidence>
<dbReference type="InterPro" id="IPR047144">
    <property type="entry name" value="BCOR-like"/>
</dbReference>
<feature type="compositionally biased region" description="Low complexity" evidence="3">
    <location>
        <begin position="487"/>
        <end position="506"/>
    </location>
</feature>
<feature type="compositionally biased region" description="Polar residues" evidence="3">
    <location>
        <begin position="1081"/>
        <end position="1100"/>
    </location>
</feature>
<proteinExistence type="inferred from homology"/>
<feature type="compositionally biased region" description="Low complexity" evidence="3">
    <location>
        <begin position="1919"/>
        <end position="1931"/>
    </location>
</feature>
<feature type="compositionally biased region" description="Basic and acidic residues" evidence="3">
    <location>
        <begin position="1956"/>
        <end position="1965"/>
    </location>
</feature>
<feature type="compositionally biased region" description="Basic and acidic residues" evidence="3">
    <location>
        <begin position="663"/>
        <end position="675"/>
    </location>
</feature>
<dbReference type="GO" id="GO:0005634">
    <property type="term" value="C:nucleus"/>
    <property type="evidence" value="ECO:0007669"/>
    <property type="project" value="TreeGrafter"/>
</dbReference>
<feature type="compositionally biased region" description="Low complexity" evidence="3">
    <location>
        <begin position="876"/>
        <end position="899"/>
    </location>
</feature>
<feature type="compositionally biased region" description="Polar residues" evidence="3">
    <location>
        <begin position="962"/>
        <end position="975"/>
    </location>
</feature>
<evidence type="ECO:0000256" key="1">
    <source>
        <dbReference type="ARBA" id="ARBA00034703"/>
    </source>
</evidence>
<feature type="compositionally biased region" description="Polar residues" evidence="3">
    <location>
        <begin position="1204"/>
        <end position="1219"/>
    </location>
</feature>
<evidence type="ECO:0000256" key="2">
    <source>
        <dbReference type="PROSITE-ProRule" id="PRU00023"/>
    </source>
</evidence>
<feature type="compositionally biased region" description="Basic and acidic residues" evidence="3">
    <location>
        <begin position="354"/>
        <end position="363"/>
    </location>
</feature>
<feature type="compositionally biased region" description="Polar residues" evidence="3">
    <location>
        <begin position="1510"/>
        <end position="1526"/>
    </location>
</feature>
<dbReference type="InterPro" id="IPR036770">
    <property type="entry name" value="Ankyrin_rpt-contain_sf"/>
</dbReference>